<dbReference type="SUPFAM" id="SSF81383">
    <property type="entry name" value="F-box domain"/>
    <property type="match status" value="1"/>
</dbReference>
<organism evidence="3 4">
    <name type="scientific">Thamnocephalis sphaerospora</name>
    <dbReference type="NCBI Taxonomy" id="78915"/>
    <lineage>
        <taxon>Eukaryota</taxon>
        <taxon>Fungi</taxon>
        <taxon>Fungi incertae sedis</taxon>
        <taxon>Zoopagomycota</taxon>
        <taxon>Zoopagomycotina</taxon>
        <taxon>Zoopagomycetes</taxon>
        <taxon>Zoopagales</taxon>
        <taxon>Sigmoideomycetaceae</taxon>
        <taxon>Thamnocephalis</taxon>
    </lineage>
</organism>
<reference evidence="4" key="1">
    <citation type="journal article" date="2018" name="Nat. Microbiol.">
        <title>Leveraging single-cell genomics to expand the fungal tree of life.</title>
        <authorList>
            <person name="Ahrendt S.R."/>
            <person name="Quandt C.A."/>
            <person name="Ciobanu D."/>
            <person name="Clum A."/>
            <person name="Salamov A."/>
            <person name="Andreopoulos B."/>
            <person name="Cheng J.F."/>
            <person name="Woyke T."/>
            <person name="Pelin A."/>
            <person name="Henrissat B."/>
            <person name="Reynolds N.K."/>
            <person name="Benny G.L."/>
            <person name="Smith M.E."/>
            <person name="James T.Y."/>
            <person name="Grigoriev I.V."/>
        </authorList>
    </citation>
    <scope>NUCLEOTIDE SEQUENCE [LARGE SCALE GENOMIC DNA]</scope>
    <source>
        <strain evidence="4">RSA 1356</strain>
    </source>
</reference>
<feature type="region of interest" description="Disordered" evidence="1">
    <location>
        <begin position="508"/>
        <end position="544"/>
    </location>
</feature>
<evidence type="ECO:0000256" key="1">
    <source>
        <dbReference type="SAM" id="MobiDB-lite"/>
    </source>
</evidence>
<feature type="region of interest" description="Disordered" evidence="1">
    <location>
        <begin position="556"/>
        <end position="589"/>
    </location>
</feature>
<evidence type="ECO:0000259" key="2">
    <source>
        <dbReference type="PROSITE" id="PS50181"/>
    </source>
</evidence>
<evidence type="ECO:0000313" key="3">
    <source>
        <dbReference type="EMBL" id="RKP10195.1"/>
    </source>
</evidence>
<evidence type="ECO:0000313" key="4">
    <source>
        <dbReference type="Proteomes" id="UP000271241"/>
    </source>
</evidence>
<dbReference type="AlphaFoldDB" id="A0A4P9XVA0"/>
<feature type="compositionally biased region" description="Polar residues" evidence="1">
    <location>
        <begin position="570"/>
        <end position="585"/>
    </location>
</feature>
<dbReference type="Proteomes" id="UP000271241">
    <property type="component" value="Unassembled WGS sequence"/>
</dbReference>
<name>A0A4P9XVA0_9FUNG</name>
<proteinExistence type="predicted"/>
<dbReference type="InterPro" id="IPR001810">
    <property type="entry name" value="F-box_dom"/>
</dbReference>
<protein>
    <recommendedName>
        <fullName evidence="2">F-box domain-containing protein</fullName>
    </recommendedName>
</protein>
<dbReference type="InterPro" id="IPR036047">
    <property type="entry name" value="F-box-like_dom_sf"/>
</dbReference>
<dbReference type="PROSITE" id="PS50181">
    <property type="entry name" value="FBOX"/>
    <property type="match status" value="1"/>
</dbReference>
<feature type="domain" description="F-box" evidence="2">
    <location>
        <begin position="10"/>
        <end position="57"/>
    </location>
</feature>
<accession>A0A4P9XVA0</accession>
<dbReference type="OrthoDB" id="10405419at2759"/>
<gene>
    <name evidence="3" type="ORF">THASP1DRAFT_28035</name>
</gene>
<dbReference type="EMBL" id="KZ992465">
    <property type="protein sequence ID" value="RKP10195.1"/>
    <property type="molecule type" value="Genomic_DNA"/>
</dbReference>
<sequence>MQSSALAESGPSLAALPAELLHRIPYLLDGFTSAQLALVCRKLFVIIAFNHAVWKQRYNATFPLRPEEEEWQRWYQQRHPQSTWPLCVNDAENEPPEHKQQESIPACVVQNGVLLYWFWRYLARSTLHERWRQAQYSKHHISLPVLENTGEISVLATSPWRTLVVYHPRSNYAASNVEIRTRLYALEHSSVRSKYDEHTERSSSAMILQLRDYAIVDSADSPHVLLSNDYTVVWSAYDGDYYISWAWRRNSSGEPLTVPVLQNRKCSPVALVDSLLLVSESIPRMGHPYQAFYVLDLSQFSSAERGESAANSSALKGTLAVDVPEGYSTCHLHQTSRNTWRVYTGERRKQDGCFYWQLREVALVNLRQRRNTDSLVQCIAQGAVLEPKGLPYLPRNVLSFPQSAGTVLLDWLPNFTSMCHYSLHRLQSNMLTHGLSISGKSADLAWRHSAMPARRTLATHLHVDQETKQSTNSAGRYGAAPSSSVYYLCRIAGDLRLAGKDRQRWHVLDTTNGQPDRVDQIQLSPTKSRWLIGGNRGDANDTASKTNALKAQTTDAANWGAAGGEETESNRQPSSRHSPPTSGNARGQGYEGGRLLWSLPFTFTGQTHRCLCSTHICGVKYMRTVETSTGRCVEAADLVILDFADAIAQNDEVVSRRASACSTT</sequence>
<dbReference type="Gene3D" id="1.20.1280.50">
    <property type="match status" value="1"/>
</dbReference>
<keyword evidence="4" id="KW-1185">Reference proteome</keyword>